<dbReference type="CDD" id="cd00751">
    <property type="entry name" value="thiolase"/>
    <property type="match status" value="1"/>
</dbReference>
<evidence type="ECO:0000256" key="2">
    <source>
        <dbReference type="ARBA" id="ARBA00012705"/>
    </source>
</evidence>
<evidence type="ECO:0000256" key="4">
    <source>
        <dbReference type="ARBA" id="ARBA00023315"/>
    </source>
</evidence>
<dbReference type="InterPro" id="IPR020615">
    <property type="entry name" value="Thiolase_acyl_enz_int_AS"/>
</dbReference>
<dbReference type="InterPro" id="IPR002155">
    <property type="entry name" value="Thiolase"/>
</dbReference>
<evidence type="ECO:0000256" key="1">
    <source>
        <dbReference type="ARBA" id="ARBA00010982"/>
    </source>
</evidence>
<dbReference type="GO" id="GO:0003985">
    <property type="term" value="F:acetyl-CoA C-acetyltransferase activity"/>
    <property type="evidence" value="ECO:0007669"/>
    <property type="project" value="UniProtKB-EC"/>
</dbReference>
<dbReference type="PROSITE" id="PS00098">
    <property type="entry name" value="THIOLASE_1"/>
    <property type="match status" value="1"/>
</dbReference>
<dbReference type="EC" id="2.3.1.9" evidence="2"/>
<proteinExistence type="inferred from homology"/>
<dbReference type="SUPFAM" id="SSF53901">
    <property type="entry name" value="Thiolase-like"/>
    <property type="match status" value="1"/>
</dbReference>
<evidence type="ECO:0000313" key="7">
    <source>
        <dbReference type="EMBL" id="MDZ5034220.1"/>
    </source>
</evidence>
<comment type="similarity">
    <text evidence="1">Belongs to the thiolase-like superfamily. Thiolase family.</text>
</comment>
<keyword evidence="4 7" id="KW-0012">Acyltransferase</keyword>
<name>A0AAW9J448_CLOPF</name>
<dbReference type="InterPro" id="IPR016039">
    <property type="entry name" value="Thiolase-like"/>
</dbReference>
<gene>
    <name evidence="7" type="ORF">GNF81_16045</name>
</gene>
<feature type="domain" description="Thiolase N-terminal" evidence="6">
    <location>
        <begin position="4"/>
        <end position="218"/>
    </location>
</feature>
<dbReference type="EMBL" id="WNVG01000340">
    <property type="protein sequence ID" value="MDZ5034220.1"/>
    <property type="molecule type" value="Genomic_DNA"/>
</dbReference>
<evidence type="ECO:0000259" key="6">
    <source>
        <dbReference type="Pfam" id="PF00108"/>
    </source>
</evidence>
<dbReference type="RefSeq" id="WP_322412725.1">
    <property type="nucleotide sequence ID" value="NZ_WNVG01000340.1"/>
</dbReference>
<dbReference type="Proteomes" id="UP001289066">
    <property type="component" value="Unassembled WGS sequence"/>
</dbReference>
<organism evidence="7 8">
    <name type="scientific">Clostridium perfringens</name>
    <dbReference type="NCBI Taxonomy" id="1502"/>
    <lineage>
        <taxon>Bacteria</taxon>
        <taxon>Bacillati</taxon>
        <taxon>Bacillota</taxon>
        <taxon>Clostridia</taxon>
        <taxon>Eubacteriales</taxon>
        <taxon>Clostridiaceae</taxon>
        <taxon>Clostridium</taxon>
    </lineage>
</organism>
<feature type="non-terminal residue" evidence="7">
    <location>
        <position position="218"/>
    </location>
</feature>
<dbReference type="PANTHER" id="PTHR18919:SF107">
    <property type="entry name" value="ACETYL-COA ACETYLTRANSFERASE, CYTOSOLIC"/>
    <property type="match status" value="1"/>
</dbReference>
<dbReference type="Gene3D" id="3.40.47.10">
    <property type="match status" value="1"/>
</dbReference>
<evidence type="ECO:0000313" key="8">
    <source>
        <dbReference type="Proteomes" id="UP001289066"/>
    </source>
</evidence>
<dbReference type="Pfam" id="PF00108">
    <property type="entry name" value="Thiolase_N"/>
    <property type="match status" value="1"/>
</dbReference>
<evidence type="ECO:0000256" key="3">
    <source>
        <dbReference type="ARBA" id="ARBA00022679"/>
    </source>
</evidence>
<sequence>MRDVVILSAVRTPIGSFGGSLSKFTAVDLGVIAAKEAIKRAGIKPEDINEVLIGNVLSSGLGQNVSRQIAVKAGIPVEVPSMTLNKLCGSGLRAITLAAQEIMLGDADVILCGGTESMSNAPYILNSARFGQRMGDGKLIDSMIEDGLTDAFNKYHMGITAENIAENWNISREEQDKFAVKSQNKAEEAQRLGKFDEEIIAVEIPQRKGNPIIFDKDE</sequence>
<dbReference type="PANTHER" id="PTHR18919">
    <property type="entry name" value="ACETYL-COA C-ACYLTRANSFERASE"/>
    <property type="match status" value="1"/>
</dbReference>
<evidence type="ECO:0000256" key="5">
    <source>
        <dbReference type="ARBA" id="ARBA00030755"/>
    </source>
</evidence>
<keyword evidence="3 7" id="KW-0808">Transferase</keyword>
<protein>
    <recommendedName>
        <fullName evidence="2">acetyl-CoA C-acetyltransferase</fullName>
        <ecNumber evidence="2">2.3.1.9</ecNumber>
    </recommendedName>
    <alternativeName>
        <fullName evidence="5">Acetoacetyl-CoA thiolase</fullName>
    </alternativeName>
</protein>
<reference evidence="7" key="1">
    <citation type="submission" date="2019-11" db="EMBL/GenBank/DDBJ databases">
        <title>Characterization of Clostridium perfringens isolates from swine manure treated agricultural soils.</title>
        <authorList>
            <person name="Wushke S.T."/>
        </authorList>
    </citation>
    <scope>NUCLEOTIDE SEQUENCE</scope>
    <source>
        <strain evidence="7">X15</strain>
    </source>
</reference>
<dbReference type="AlphaFoldDB" id="A0AAW9J448"/>
<accession>A0AAW9J448</accession>
<dbReference type="InterPro" id="IPR020616">
    <property type="entry name" value="Thiolase_N"/>
</dbReference>
<comment type="caution">
    <text evidence="7">The sequence shown here is derived from an EMBL/GenBank/DDBJ whole genome shotgun (WGS) entry which is preliminary data.</text>
</comment>